<evidence type="ECO:0000256" key="1">
    <source>
        <dbReference type="SAM" id="Phobius"/>
    </source>
</evidence>
<organism evidence="2 3">
    <name type="scientific">Aquabacter spiritensis</name>
    <dbReference type="NCBI Taxonomy" id="933073"/>
    <lineage>
        <taxon>Bacteria</taxon>
        <taxon>Pseudomonadati</taxon>
        <taxon>Pseudomonadota</taxon>
        <taxon>Alphaproteobacteria</taxon>
        <taxon>Hyphomicrobiales</taxon>
        <taxon>Xanthobacteraceae</taxon>
        <taxon>Aquabacter</taxon>
    </lineage>
</organism>
<feature type="transmembrane region" description="Helical" evidence="1">
    <location>
        <begin position="287"/>
        <end position="311"/>
    </location>
</feature>
<dbReference type="AlphaFoldDB" id="A0A4V6NZM6"/>
<evidence type="ECO:0000313" key="3">
    <source>
        <dbReference type="Proteomes" id="UP000294664"/>
    </source>
</evidence>
<protein>
    <recommendedName>
        <fullName evidence="4">Sodium-dependent bicarbonate transport family permease</fullName>
    </recommendedName>
</protein>
<feature type="transmembrane region" description="Helical" evidence="1">
    <location>
        <begin position="97"/>
        <end position="118"/>
    </location>
</feature>
<dbReference type="EMBL" id="SMAI01000001">
    <property type="protein sequence ID" value="TCT08278.1"/>
    <property type="molecule type" value="Genomic_DNA"/>
</dbReference>
<dbReference type="OrthoDB" id="345121at2"/>
<feature type="transmembrane region" description="Helical" evidence="1">
    <location>
        <begin position="255"/>
        <end position="275"/>
    </location>
</feature>
<feature type="transmembrane region" description="Helical" evidence="1">
    <location>
        <begin position="227"/>
        <end position="249"/>
    </location>
</feature>
<keyword evidence="1" id="KW-1133">Transmembrane helix</keyword>
<accession>A0A4V6NZM6</accession>
<feature type="transmembrane region" description="Helical" evidence="1">
    <location>
        <begin position="194"/>
        <end position="215"/>
    </location>
</feature>
<comment type="caution">
    <text evidence="2">The sequence shown here is derived from an EMBL/GenBank/DDBJ whole genome shotgun (WGS) entry which is preliminary data.</text>
</comment>
<keyword evidence="3" id="KW-1185">Reference proteome</keyword>
<dbReference type="InterPro" id="IPR010293">
    <property type="entry name" value="Sbt_1"/>
</dbReference>
<gene>
    <name evidence="2" type="ORF">EDC64_101801</name>
</gene>
<feature type="transmembrane region" description="Helical" evidence="1">
    <location>
        <begin position="31"/>
        <end position="51"/>
    </location>
</feature>
<evidence type="ECO:0008006" key="4">
    <source>
        <dbReference type="Google" id="ProtNLM"/>
    </source>
</evidence>
<dbReference type="Proteomes" id="UP000294664">
    <property type="component" value="Unassembled WGS sequence"/>
</dbReference>
<dbReference type="Pfam" id="PF05982">
    <property type="entry name" value="Sbt_1"/>
    <property type="match status" value="1"/>
</dbReference>
<evidence type="ECO:0000313" key="2">
    <source>
        <dbReference type="EMBL" id="TCT08278.1"/>
    </source>
</evidence>
<feature type="transmembrane region" description="Helical" evidence="1">
    <location>
        <begin position="130"/>
        <end position="148"/>
    </location>
</feature>
<sequence length="317" mass="32045">MSLAGTALLSPPILCFGLGALSVALRSNLRLPAPVFEAVSIYLLLAIGLKGGAELGDTRFADFALPALAGLALGIAIPIWCFFGLRRFAGFGTPDAAALAAHYGSVSAVTFIAVVAYLDARTIPYEGFMTALLALMEAPAIIVALLLARLSGRKEKLGHALQEVLGGKSILLLVGGLLIGAVLGKAGLAPVQPFFGELFLGFLCLFLLELGVVAAKSADDAIRAGPRLVAFALAAPPVHGLLGVALGLASGLSEGGAVILGTLAASASYIAAPAAMRIAMPEANAAYGLAAALAVTFPFNLTLGLPLYAAMARLLAG</sequence>
<reference evidence="2 3" key="1">
    <citation type="submission" date="2019-03" db="EMBL/GenBank/DDBJ databases">
        <title>Genomic Encyclopedia of Type Strains, Phase IV (KMG-IV): sequencing the most valuable type-strain genomes for metagenomic binning, comparative biology and taxonomic classification.</title>
        <authorList>
            <person name="Goeker M."/>
        </authorList>
    </citation>
    <scope>NUCLEOTIDE SEQUENCE [LARGE SCALE GENOMIC DNA]</scope>
    <source>
        <strain evidence="2 3">DSM 9035</strain>
    </source>
</reference>
<dbReference type="PANTHER" id="PTHR40400:SF1">
    <property type="entry name" value="SLR1512 PROTEIN"/>
    <property type="match status" value="1"/>
</dbReference>
<keyword evidence="1" id="KW-0472">Membrane</keyword>
<feature type="transmembrane region" description="Helical" evidence="1">
    <location>
        <begin position="6"/>
        <end position="24"/>
    </location>
</feature>
<proteinExistence type="predicted"/>
<feature type="transmembrane region" description="Helical" evidence="1">
    <location>
        <begin position="169"/>
        <end position="188"/>
    </location>
</feature>
<dbReference type="PANTHER" id="PTHR40400">
    <property type="entry name" value="SLR1512 PROTEIN"/>
    <property type="match status" value="1"/>
</dbReference>
<dbReference type="RefSeq" id="WP_132029903.1">
    <property type="nucleotide sequence ID" value="NZ_SMAI01000001.1"/>
</dbReference>
<keyword evidence="1" id="KW-0812">Transmembrane</keyword>
<name>A0A4V6NZM6_9HYPH</name>
<feature type="transmembrane region" description="Helical" evidence="1">
    <location>
        <begin position="63"/>
        <end position="85"/>
    </location>
</feature>